<dbReference type="RefSeq" id="WP_083416020.1">
    <property type="nucleotide sequence ID" value="NZ_FNYY01000006.1"/>
</dbReference>
<evidence type="ECO:0000256" key="9">
    <source>
        <dbReference type="RuleBase" id="RU365093"/>
    </source>
</evidence>
<feature type="transmembrane region" description="Helical" evidence="9">
    <location>
        <begin position="17"/>
        <end position="35"/>
    </location>
</feature>
<dbReference type="Pfam" id="PF25994">
    <property type="entry name" value="HH_AprE"/>
    <property type="match status" value="1"/>
</dbReference>
<keyword evidence="3 9" id="KW-0813">Transport</keyword>
<protein>
    <recommendedName>
        <fullName evidence="9">Membrane fusion protein (MFP) family protein</fullName>
    </recommendedName>
</protein>
<comment type="similarity">
    <text evidence="2 9">Belongs to the membrane fusion protein (MFP) (TC 8.A.1) family.</text>
</comment>
<dbReference type="Proteomes" id="UP000182932">
    <property type="component" value="Unassembled WGS sequence"/>
</dbReference>
<keyword evidence="14" id="KW-1185">Reference proteome</keyword>
<comment type="caution">
    <text evidence="13">The sequence shown here is derived from an EMBL/GenBank/DDBJ whole genome shotgun (WGS) entry which is preliminary data.</text>
</comment>
<organism evidence="13 14">
    <name type="scientific">Marinovum algicola</name>
    <dbReference type="NCBI Taxonomy" id="42444"/>
    <lineage>
        <taxon>Bacteria</taxon>
        <taxon>Pseudomonadati</taxon>
        <taxon>Pseudomonadota</taxon>
        <taxon>Alphaproteobacteria</taxon>
        <taxon>Rhodobacterales</taxon>
        <taxon>Roseobacteraceae</taxon>
        <taxon>Marinovum</taxon>
    </lineage>
</organism>
<evidence type="ECO:0000256" key="5">
    <source>
        <dbReference type="ARBA" id="ARBA00022519"/>
    </source>
</evidence>
<dbReference type="InterPro" id="IPR058982">
    <property type="entry name" value="Beta-barrel_AprE"/>
</dbReference>
<reference evidence="13 14" key="1">
    <citation type="submission" date="2016-10" db="EMBL/GenBank/DDBJ databases">
        <authorList>
            <person name="Varghese N."/>
            <person name="Submissions S."/>
        </authorList>
    </citation>
    <scope>NUCLEOTIDE SEQUENCE [LARGE SCALE GENOMIC DNA]</scope>
    <source>
        <strain evidence="13 14">FF3</strain>
    </source>
</reference>
<evidence type="ECO:0000256" key="7">
    <source>
        <dbReference type="ARBA" id="ARBA00022989"/>
    </source>
</evidence>
<dbReference type="Gene3D" id="2.40.50.100">
    <property type="match status" value="1"/>
</dbReference>
<keyword evidence="8 9" id="KW-0472">Membrane</keyword>
<keyword evidence="10" id="KW-0175">Coiled coil</keyword>
<evidence type="ECO:0000256" key="4">
    <source>
        <dbReference type="ARBA" id="ARBA00022475"/>
    </source>
</evidence>
<evidence type="ECO:0000313" key="13">
    <source>
        <dbReference type="EMBL" id="SEJ50793.1"/>
    </source>
</evidence>
<comment type="subcellular location">
    <subcellularLocation>
        <location evidence="1 9">Cell inner membrane</location>
        <topology evidence="1 9">Single-pass membrane protein</topology>
    </subcellularLocation>
</comment>
<keyword evidence="7 9" id="KW-1133">Transmembrane helix</keyword>
<feature type="coiled-coil region" evidence="10">
    <location>
        <begin position="162"/>
        <end position="203"/>
    </location>
</feature>
<keyword evidence="6 9" id="KW-0812">Transmembrane</keyword>
<dbReference type="GeneID" id="80818471"/>
<dbReference type="InterPro" id="IPR058781">
    <property type="entry name" value="HH_AprE-like"/>
</dbReference>
<sequence>MTESPDRRRRTWTTGRPFTIVVLTMILGLAGLGYWSTQARISGAVIGKGVLEVSTSMTAVQHPVGGVVDQIFARNGDRVRAGDLLVRLDSTEPRSDLNVTEGELFETLANIARLDAVLDNRDALDLHPLLAEAAAEHADIGRLVARQRRQLAAHFEAVSSGMRLLEEQAQQIRAEIAGVSSQLAATREELSLLAEEIANADALAERQLIKASEVYKLKKEDVAMRGEIGRLEAKIAELRGKISELDLKRLAVVPEAQEKAEEALSKLRPLRTRYLEKRLQLTDTLSKLEIRAPVDGTIHQSALFGTRSVVVAAKPLMMIVPSSEPVQVGIRVDATDIDEVRVGQQASIKFKAFSEREIPIIVGEVARISADVISDPVSKAFYYEVKVQLREDEMAKLGDRDLVPGMPVEAFMTTESQIAIQYVLRPIKHYFDRAFRDT</sequence>
<keyword evidence="5 9" id="KW-0997">Cell inner membrane</keyword>
<dbReference type="NCBIfam" id="TIGR01843">
    <property type="entry name" value="type_I_hlyD"/>
    <property type="match status" value="1"/>
</dbReference>
<dbReference type="GO" id="GO:0005886">
    <property type="term" value="C:plasma membrane"/>
    <property type="evidence" value="ECO:0007669"/>
    <property type="project" value="UniProtKB-SubCell"/>
</dbReference>
<dbReference type="Gene3D" id="1.10.287.470">
    <property type="entry name" value="Helix hairpin bin"/>
    <property type="match status" value="1"/>
</dbReference>
<evidence type="ECO:0000256" key="10">
    <source>
        <dbReference type="SAM" id="Coils"/>
    </source>
</evidence>
<evidence type="ECO:0000313" key="14">
    <source>
        <dbReference type="Proteomes" id="UP000182932"/>
    </source>
</evidence>
<evidence type="ECO:0000259" key="11">
    <source>
        <dbReference type="Pfam" id="PF25994"/>
    </source>
</evidence>
<evidence type="ECO:0000256" key="1">
    <source>
        <dbReference type="ARBA" id="ARBA00004377"/>
    </source>
</evidence>
<evidence type="ECO:0000256" key="2">
    <source>
        <dbReference type="ARBA" id="ARBA00009477"/>
    </source>
</evidence>
<dbReference type="Gene3D" id="2.40.30.170">
    <property type="match status" value="1"/>
</dbReference>
<evidence type="ECO:0000259" key="12">
    <source>
        <dbReference type="Pfam" id="PF26002"/>
    </source>
</evidence>
<dbReference type="SUPFAM" id="SSF111369">
    <property type="entry name" value="HlyD-like secretion proteins"/>
    <property type="match status" value="1"/>
</dbReference>
<feature type="domain" description="AprE-like long alpha-helical hairpin" evidence="11">
    <location>
        <begin position="94"/>
        <end position="269"/>
    </location>
</feature>
<dbReference type="PANTHER" id="PTHR30386:SF17">
    <property type="entry name" value="ALKALINE PROTEASE SECRETION PROTEIN APRE"/>
    <property type="match status" value="1"/>
</dbReference>
<dbReference type="InterPro" id="IPR010129">
    <property type="entry name" value="T1SS_HlyD"/>
</dbReference>
<gene>
    <name evidence="13" type="ORF">SAMN04487940_106215</name>
</gene>
<dbReference type="InterPro" id="IPR050739">
    <property type="entry name" value="MFP"/>
</dbReference>
<proteinExistence type="inferred from homology"/>
<dbReference type="AlphaFoldDB" id="A0A975ZNH5"/>
<evidence type="ECO:0000256" key="8">
    <source>
        <dbReference type="ARBA" id="ARBA00023136"/>
    </source>
</evidence>
<evidence type="ECO:0000256" key="6">
    <source>
        <dbReference type="ARBA" id="ARBA00022692"/>
    </source>
</evidence>
<name>A0A975ZNH5_9RHOB</name>
<feature type="domain" description="AprE-like beta-barrel" evidence="12">
    <location>
        <begin position="328"/>
        <end position="414"/>
    </location>
</feature>
<accession>A0A975ZNH5</accession>
<keyword evidence="4 9" id="KW-1003">Cell membrane</keyword>
<dbReference type="PANTHER" id="PTHR30386">
    <property type="entry name" value="MEMBRANE FUSION SUBUNIT OF EMRAB-TOLC MULTIDRUG EFFLUX PUMP"/>
    <property type="match status" value="1"/>
</dbReference>
<dbReference type="PRINTS" id="PR01490">
    <property type="entry name" value="RTXTOXIND"/>
</dbReference>
<evidence type="ECO:0000256" key="3">
    <source>
        <dbReference type="ARBA" id="ARBA00022448"/>
    </source>
</evidence>
<dbReference type="Pfam" id="PF26002">
    <property type="entry name" value="Beta-barrel_AprE"/>
    <property type="match status" value="1"/>
</dbReference>
<dbReference type="GO" id="GO:0015031">
    <property type="term" value="P:protein transport"/>
    <property type="evidence" value="ECO:0007669"/>
    <property type="project" value="InterPro"/>
</dbReference>
<dbReference type="EMBL" id="FNYY01000006">
    <property type="protein sequence ID" value="SEJ50793.1"/>
    <property type="molecule type" value="Genomic_DNA"/>
</dbReference>